<dbReference type="Proteomes" id="UP001595711">
    <property type="component" value="Unassembled WGS sequence"/>
</dbReference>
<sequence length="285" mass="30742">MSSPFRRRLRMGLQTLLGPTVGLRRQGFFIPYRYADTVAAAQPVYAALEQRFAAAAGQMRAVLAAADGFAGDLARIAEAKAPPPAPRFTQSWFPTLDAVTAYTLVRRHGPRRIVEVGSGHSTRFLSRAVADAGRGTEITAIDPAPRASLAGLPVRFVPAVMQTADPAVFAALQPGDVLFIDSSHILMPGTDVDWLFNRILPALPAGVLVHVHDIFLPDDYPADWAWRGYNEQQVLGPMLAGGWDILFASHYAATRLAADVAGSIAGRLPVSPEARPASLWLRRTA</sequence>
<organism evidence="1 2">
    <name type="scientific">Ferrovibrio xuzhouensis</name>
    <dbReference type="NCBI Taxonomy" id="1576914"/>
    <lineage>
        <taxon>Bacteria</taxon>
        <taxon>Pseudomonadati</taxon>
        <taxon>Pseudomonadota</taxon>
        <taxon>Alphaproteobacteria</taxon>
        <taxon>Rhodospirillales</taxon>
        <taxon>Rhodospirillaceae</taxon>
        <taxon>Ferrovibrio</taxon>
    </lineage>
</organism>
<dbReference type="RefSeq" id="WP_379720180.1">
    <property type="nucleotide sequence ID" value="NZ_JBHRYJ010000001.1"/>
</dbReference>
<accession>A0ABV7VA05</accession>
<proteinExistence type="predicted"/>
<dbReference type="SUPFAM" id="SSF53335">
    <property type="entry name" value="S-adenosyl-L-methionine-dependent methyltransferases"/>
    <property type="match status" value="1"/>
</dbReference>
<keyword evidence="1" id="KW-0489">Methyltransferase</keyword>
<keyword evidence="1" id="KW-0808">Transferase</keyword>
<dbReference type="GO" id="GO:0008168">
    <property type="term" value="F:methyltransferase activity"/>
    <property type="evidence" value="ECO:0007669"/>
    <property type="project" value="UniProtKB-KW"/>
</dbReference>
<comment type="caution">
    <text evidence="1">The sequence shown here is derived from an EMBL/GenBank/DDBJ whole genome shotgun (WGS) entry which is preliminary data.</text>
</comment>
<evidence type="ECO:0000313" key="2">
    <source>
        <dbReference type="Proteomes" id="UP001595711"/>
    </source>
</evidence>
<protein>
    <submittedName>
        <fullName evidence="1">Class I SAM-dependent methyltransferase</fullName>
        <ecNumber evidence="1">2.1.1.-</ecNumber>
    </submittedName>
</protein>
<keyword evidence="2" id="KW-1185">Reference proteome</keyword>
<dbReference type="GO" id="GO:0032259">
    <property type="term" value="P:methylation"/>
    <property type="evidence" value="ECO:0007669"/>
    <property type="project" value="UniProtKB-KW"/>
</dbReference>
<evidence type="ECO:0000313" key="1">
    <source>
        <dbReference type="EMBL" id="MFC3674014.1"/>
    </source>
</evidence>
<dbReference type="Pfam" id="PF13578">
    <property type="entry name" value="Methyltransf_24"/>
    <property type="match status" value="1"/>
</dbReference>
<dbReference type="InterPro" id="IPR029063">
    <property type="entry name" value="SAM-dependent_MTases_sf"/>
</dbReference>
<gene>
    <name evidence="1" type="ORF">ACFOOQ_00560</name>
</gene>
<dbReference type="Gene3D" id="3.40.50.150">
    <property type="entry name" value="Vaccinia Virus protein VP39"/>
    <property type="match status" value="1"/>
</dbReference>
<name>A0ABV7VA05_9PROT</name>
<dbReference type="EMBL" id="JBHRYJ010000001">
    <property type="protein sequence ID" value="MFC3674014.1"/>
    <property type="molecule type" value="Genomic_DNA"/>
</dbReference>
<dbReference type="EC" id="2.1.1.-" evidence="1"/>
<reference evidence="2" key="1">
    <citation type="journal article" date="2019" name="Int. J. Syst. Evol. Microbiol.">
        <title>The Global Catalogue of Microorganisms (GCM) 10K type strain sequencing project: providing services to taxonomists for standard genome sequencing and annotation.</title>
        <authorList>
            <consortium name="The Broad Institute Genomics Platform"/>
            <consortium name="The Broad Institute Genome Sequencing Center for Infectious Disease"/>
            <person name="Wu L."/>
            <person name="Ma J."/>
        </authorList>
    </citation>
    <scope>NUCLEOTIDE SEQUENCE [LARGE SCALE GENOMIC DNA]</scope>
    <source>
        <strain evidence="2">KCTC 42182</strain>
    </source>
</reference>